<reference evidence="1" key="1">
    <citation type="journal article" date="2023" name="G3 (Bethesda)">
        <title>A reference genome for the long-term kleptoplast-retaining sea slug Elysia crispata morphotype clarki.</title>
        <authorList>
            <person name="Eastman K.E."/>
            <person name="Pendleton A.L."/>
            <person name="Shaikh M.A."/>
            <person name="Suttiyut T."/>
            <person name="Ogas R."/>
            <person name="Tomko P."/>
            <person name="Gavelis G."/>
            <person name="Widhalm J.R."/>
            <person name="Wisecaver J.H."/>
        </authorList>
    </citation>
    <scope>NUCLEOTIDE SEQUENCE</scope>
    <source>
        <strain evidence="1">ECLA1</strain>
    </source>
</reference>
<dbReference type="AlphaFoldDB" id="A0AAE1DK07"/>
<proteinExistence type="predicted"/>
<sequence length="99" mass="10965">MLRFKIQVSGQRRRLRGCYMLCGHSLRQAVSVFYVSCPAVSLAGVDRFQMCYHDGPRACAVDSPDINTQCAVAADIRGGKLDLHLTTDGQTRILLTLHL</sequence>
<name>A0AAE1DK07_9GAST</name>
<dbReference type="EMBL" id="JAWDGP010003608">
    <property type="protein sequence ID" value="KAK3772650.1"/>
    <property type="molecule type" value="Genomic_DNA"/>
</dbReference>
<protein>
    <submittedName>
        <fullName evidence="1">Uncharacterized protein</fullName>
    </submittedName>
</protein>
<keyword evidence="2" id="KW-1185">Reference proteome</keyword>
<evidence type="ECO:0000313" key="1">
    <source>
        <dbReference type="EMBL" id="KAK3772650.1"/>
    </source>
</evidence>
<dbReference type="Proteomes" id="UP001283361">
    <property type="component" value="Unassembled WGS sequence"/>
</dbReference>
<comment type="caution">
    <text evidence="1">The sequence shown here is derived from an EMBL/GenBank/DDBJ whole genome shotgun (WGS) entry which is preliminary data.</text>
</comment>
<accession>A0AAE1DK07</accession>
<organism evidence="1 2">
    <name type="scientific">Elysia crispata</name>
    <name type="common">lettuce slug</name>
    <dbReference type="NCBI Taxonomy" id="231223"/>
    <lineage>
        <taxon>Eukaryota</taxon>
        <taxon>Metazoa</taxon>
        <taxon>Spiralia</taxon>
        <taxon>Lophotrochozoa</taxon>
        <taxon>Mollusca</taxon>
        <taxon>Gastropoda</taxon>
        <taxon>Heterobranchia</taxon>
        <taxon>Euthyneura</taxon>
        <taxon>Panpulmonata</taxon>
        <taxon>Sacoglossa</taxon>
        <taxon>Placobranchoidea</taxon>
        <taxon>Plakobranchidae</taxon>
        <taxon>Elysia</taxon>
    </lineage>
</organism>
<evidence type="ECO:0000313" key="2">
    <source>
        <dbReference type="Proteomes" id="UP001283361"/>
    </source>
</evidence>
<gene>
    <name evidence="1" type="ORF">RRG08_016063</name>
</gene>